<dbReference type="Gene3D" id="3.40.50.10320">
    <property type="entry name" value="LmbE-like"/>
    <property type="match status" value="1"/>
</dbReference>
<dbReference type="Pfam" id="PF02585">
    <property type="entry name" value="PIG-L"/>
    <property type="match status" value="1"/>
</dbReference>
<dbReference type="InterPro" id="IPR024078">
    <property type="entry name" value="LmbE-like_dom_sf"/>
</dbReference>
<dbReference type="RefSeq" id="WP_170032328.1">
    <property type="nucleotide sequence ID" value="NZ_JABDTL010000001.1"/>
</dbReference>
<dbReference type="InterPro" id="IPR003737">
    <property type="entry name" value="GlcNAc_PI_deacetylase-related"/>
</dbReference>
<feature type="domain" description="Alpha-galactosidase NEW3" evidence="2">
    <location>
        <begin position="558"/>
        <end position="610"/>
    </location>
</feature>
<dbReference type="InterPro" id="IPR018905">
    <property type="entry name" value="A-galactase_NEW3"/>
</dbReference>
<keyword evidence="1" id="KW-0732">Signal</keyword>
<gene>
    <name evidence="3" type="ORF">HNQ61_003315</name>
</gene>
<feature type="signal peptide" evidence="1">
    <location>
        <begin position="1"/>
        <end position="28"/>
    </location>
</feature>
<evidence type="ECO:0000313" key="4">
    <source>
        <dbReference type="Proteomes" id="UP000582837"/>
    </source>
</evidence>
<evidence type="ECO:0000256" key="1">
    <source>
        <dbReference type="SAM" id="SignalP"/>
    </source>
</evidence>
<dbReference type="PROSITE" id="PS51318">
    <property type="entry name" value="TAT"/>
    <property type="match status" value="1"/>
</dbReference>
<dbReference type="PANTHER" id="PTHR12993">
    <property type="entry name" value="N-ACETYLGLUCOSAMINYL-PHOSPHATIDYLINOSITOL DE-N-ACETYLASE-RELATED"/>
    <property type="match status" value="1"/>
</dbReference>
<dbReference type="InterPro" id="IPR029062">
    <property type="entry name" value="Class_I_gatase-like"/>
</dbReference>
<sequence length="865" mass="93147">MTRTRLFLALLAAAALAPALPSPAPAQAGATEYRGAAALGLSLRRVGVAKRVLMVGAHPDDEDTQLLARLALEEGADVAYLSLTRGEGGQNGIGTELGEGLGLLRTEELLAARRVDGAEQFFSRAFDFGFSKSADEAFRHWPREELVRDVTRVIRTYRPDVVITVFSGTPRDGHGQHQVSAIVARDAYDAASDPARFPEQIAAGLRPFAPRKLYQSLRSRGDGATLQLAVGDLDPLIGRSPFQQAMASRSRHRSQDMGAPEVAGPRASYLLRVRPAQAGIEATLWTEIDTVLATAGEGAAARGLVRYQAQAEALRARGNPLAPAALAADLASALTTLNAARAALPATNGTADLAFRMDEERRDVERALALASGLVVDATASRSRLAPGDTLTVELSLWNGGAQPVTVAAFAPELPAGWTAEAVQPAADAQVAPGALMTRRFRVRVPADAELTIPYFLRQPRDGDMYRWPDRDAALTRPFEAAPVRAVARLRVAGAEIAIPQDATFREVDPRQGELRRPVMVVPAVSVLLSPRTRVLSTAAPRPLSYTVRLAAQAAGGARGTLRLNVPAGWRAEPASVPVQFAAPGEVREVRFTVTPPASARAGDVDVSAVFEAQDGRRFTRGVQMIDYPHVRARPLYHAAESRVRAFDLRVPAGLRVAYIEGAGEEGPAFLENFGITPTLLSADDLAEGDLSRFDVIITGSRAYEVRADLGAHNQRLLDWVTAGGTMIVQYNKYEIVEGRFTPEPITMARPHGRVTDENAAVRILRPEDRVFTSLNRIGPADFEGWVQERGLYFAETWDPFYTPLLEMGDPGESLQGGLLVGHLGKGTYVYTGLAFFRQFPEGVPGAYRLFANLLALGARDPAGR</sequence>
<dbReference type="EMBL" id="JACHIA010000010">
    <property type="protein sequence ID" value="MBB6071676.1"/>
    <property type="molecule type" value="Genomic_DNA"/>
</dbReference>
<proteinExistence type="predicted"/>
<feature type="chain" id="PRO_5032849156" evidence="1">
    <location>
        <begin position="29"/>
        <end position="865"/>
    </location>
</feature>
<comment type="caution">
    <text evidence="3">The sequence shown here is derived from an EMBL/GenBank/DDBJ whole genome shotgun (WGS) entry which is preliminary data.</text>
</comment>
<dbReference type="SUPFAM" id="SSF102588">
    <property type="entry name" value="LmbE-like"/>
    <property type="match status" value="1"/>
</dbReference>
<dbReference type="GO" id="GO:0016811">
    <property type="term" value="F:hydrolase activity, acting on carbon-nitrogen (but not peptide) bonds, in linear amides"/>
    <property type="evidence" value="ECO:0007669"/>
    <property type="project" value="TreeGrafter"/>
</dbReference>
<protein>
    <submittedName>
        <fullName evidence="3">LmbE family N-acetylglucosaminyl deacetylase</fullName>
    </submittedName>
</protein>
<evidence type="ECO:0000313" key="3">
    <source>
        <dbReference type="EMBL" id="MBB6071676.1"/>
    </source>
</evidence>
<name>A0A841H145_9BACT</name>
<organism evidence="3 4">
    <name type="scientific">Longimicrobium terrae</name>
    <dbReference type="NCBI Taxonomy" id="1639882"/>
    <lineage>
        <taxon>Bacteria</taxon>
        <taxon>Pseudomonadati</taxon>
        <taxon>Gemmatimonadota</taxon>
        <taxon>Longimicrobiia</taxon>
        <taxon>Longimicrobiales</taxon>
        <taxon>Longimicrobiaceae</taxon>
        <taxon>Longimicrobium</taxon>
    </lineage>
</organism>
<dbReference type="Proteomes" id="UP000582837">
    <property type="component" value="Unassembled WGS sequence"/>
</dbReference>
<keyword evidence="4" id="KW-1185">Reference proteome</keyword>
<dbReference type="AlphaFoldDB" id="A0A841H145"/>
<accession>A0A841H145</accession>
<dbReference type="InterPro" id="IPR013783">
    <property type="entry name" value="Ig-like_fold"/>
</dbReference>
<dbReference type="Pfam" id="PF10633">
    <property type="entry name" value="NPCBM_assoc"/>
    <property type="match status" value="2"/>
</dbReference>
<dbReference type="SUPFAM" id="SSF52317">
    <property type="entry name" value="Class I glutamine amidotransferase-like"/>
    <property type="match status" value="1"/>
</dbReference>
<dbReference type="InterPro" id="IPR006311">
    <property type="entry name" value="TAT_signal"/>
</dbReference>
<feature type="domain" description="Alpha-galactosidase NEW3" evidence="2">
    <location>
        <begin position="386"/>
        <end position="450"/>
    </location>
</feature>
<dbReference type="PANTHER" id="PTHR12993:SF11">
    <property type="entry name" value="N-ACETYLGLUCOSAMINYL-PHOSPHATIDYLINOSITOL DE-N-ACETYLASE"/>
    <property type="match status" value="1"/>
</dbReference>
<reference evidence="3 4" key="1">
    <citation type="submission" date="2020-08" db="EMBL/GenBank/DDBJ databases">
        <title>Genomic Encyclopedia of Type Strains, Phase IV (KMG-IV): sequencing the most valuable type-strain genomes for metagenomic binning, comparative biology and taxonomic classification.</title>
        <authorList>
            <person name="Goeker M."/>
        </authorList>
    </citation>
    <scope>NUCLEOTIDE SEQUENCE [LARGE SCALE GENOMIC DNA]</scope>
    <source>
        <strain evidence="3 4">DSM 29007</strain>
    </source>
</reference>
<evidence type="ECO:0000259" key="2">
    <source>
        <dbReference type="Pfam" id="PF10633"/>
    </source>
</evidence>
<dbReference type="Gene3D" id="2.60.40.10">
    <property type="entry name" value="Immunoglobulins"/>
    <property type="match status" value="1"/>
</dbReference>